<organism evidence="9 10">
    <name type="scientific">Stentor coeruleus</name>
    <dbReference type="NCBI Taxonomy" id="5963"/>
    <lineage>
        <taxon>Eukaryota</taxon>
        <taxon>Sar</taxon>
        <taxon>Alveolata</taxon>
        <taxon>Ciliophora</taxon>
        <taxon>Postciliodesmatophora</taxon>
        <taxon>Heterotrichea</taxon>
        <taxon>Heterotrichida</taxon>
        <taxon>Stentoridae</taxon>
        <taxon>Stentor</taxon>
    </lineage>
</organism>
<evidence type="ECO:0000256" key="6">
    <source>
        <dbReference type="RuleBase" id="RU000487"/>
    </source>
</evidence>
<dbReference type="EMBL" id="MPUH01001295">
    <property type="protein sequence ID" value="OMJ68678.1"/>
    <property type="molecule type" value="Genomic_DNA"/>
</dbReference>
<dbReference type="FunFam" id="3.30.420.40:FF:000122">
    <property type="entry name" value="ARP5 actin-related protein 5 homolog"/>
    <property type="match status" value="1"/>
</dbReference>
<sequence>MEIPVFDIKGLPGQIQPDLPKLRNLYLTKYQNSSIPIVIDNGSYTCRAGWGGLPDPSLIFRNLVSSQKSSQNPDVLVGSEIPDSDLYKLSIKSPFEKGVLQHFHTQEQVFDYIFWVLGIQDTQINNPLLITETPCSPNYSRDLLLELVFEAYNIPSINLGIDAIFSLSKNKGPNSSAMVLSFGHQASHILPCINGQFLPHYAKRINIGGIHCTQSLLKFLQTRHFYAKNLILWPLAQEIIHNHCYTALDYLSELESLKLGKQRKIQLPWVMQQKPSDEELKKKQQQKKQQGQKLKEIAMKKSAEKRKIAINELEDLEYFIKKVKKNSSEFQEGLIARGIDSYEELKRKINCLKTRLNLEVNDSERYNLLNTPDNELTAEMVKQKRIQKIQKAAKDARDLKKAKTQEAQEKIEKIKQSDPEGYLKDLHKQRSEILQRIDDRKKLKIKLQNRNSRSSQRRLRVIADLSTEKTSDDNFGSKDQDWNIYREICNDNQDDEEDKILLLDIDTQISSIDKNHITTLGDTWRIPTAEDYQILLEVDRIRPAEIIFQPSIIGLDQAGLCQTLDQVFRLFPYEQAKKLESCVFVTGASAFFPGFIERIEDEVMKMRPCGNKIVVEKAWDLELDAWRGASEFCLTKEFEETSVGREEYKEFGGYVFCRKNRHFASNLYYETPERGDIPVKRSKNR</sequence>
<feature type="coiled-coil region" evidence="7">
    <location>
        <begin position="386"/>
        <end position="417"/>
    </location>
</feature>
<evidence type="ECO:0008006" key="11">
    <source>
        <dbReference type="Google" id="ProtNLM"/>
    </source>
</evidence>
<evidence type="ECO:0000256" key="2">
    <source>
        <dbReference type="ARBA" id="ARBA00023015"/>
    </source>
</evidence>
<feature type="region of interest" description="Disordered" evidence="8">
    <location>
        <begin position="276"/>
        <end position="295"/>
    </location>
</feature>
<dbReference type="Gene3D" id="3.30.420.40">
    <property type="match status" value="2"/>
</dbReference>
<name>A0A1R2AVZ2_9CILI</name>
<dbReference type="Proteomes" id="UP000187209">
    <property type="component" value="Unassembled WGS sequence"/>
</dbReference>
<gene>
    <name evidence="9" type="ORF">SteCoe_33803</name>
</gene>
<dbReference type="PANTHER" id="PTHR11937">
    <property type="entry name" value="ACTIN"/>
    <property type="match status" value="1"/>
</dbReference>
<evidence type="ECO:0000256" key="8">
    <source>
        <dbReference type="SAM" id="MobiDB-lite"/>
    </source>
</evidence>
<evidence type="ECO:0000256" key="1">
    <source>
        <dbReference type="ARBA" id="ARBA00004123"/>
    </source>
</evidence>
<reference evidence="9 10" key="1">
    <citation type="submission" date="2016-11" db="EMBL/GenBank/DDBJ databases">
        <title>The macronuclear genome of Stentor coeruleus: a giant cell with tiny introns.</title>
        <authorList>
            <person name="Slabodnick M."/>
            <person name="Ruby J.G."/>
            <person name="Reiff S.B."/>
            <person name="Swart E.C."/>
            <person name="Gosai S."/>
            <person name="Prabakaran S."/>
            <person name="Witkowska E."/>
            <person name="Larue G.E."/>
            <person name="Fisher S."/>
            <person name="Freeman R.M."/>
            <person name="Gunawardena J."/>
            <person name="Chu W."/>
            <person name="Stover N.A."/>
            <person name="Gregory B.D."/>
            <person name="Nowacki M."/>
            <person name="Derisi J."/>
            <person name="Roy S.W."/>
            <person name="Marshall W.F."/>
            <person name="Sood P."/>
        </authorList>
    </citation>
    <scope>NUCLEOTIDE SEQUENCE [LARGE SCALE GENOMIC DNA]</scope>
    <source>
        <strain evidence="9">WM001</strain>
    </source>
</reference>
<keyword evidence="2" id="KW-0805">Transcription regulation</keyword>
<keyword evidence="4" id="KW-0539">Nucleus</keyword>
<comment type="similarity">
    <text evidence="6">Belongs to the actin family.</text>
</comment>
<keyword evidence="3" id="KW-0804">Transcription</keyword>
<dbReference type="OrthoDB" id="7340501at2759"/>
<dbReference type="InterPro" id="IPR004000">
    <property type="entry name" value="Actin"/>
</dbReference>
<evidence type="ECO:0000313" key="9">
    <source>
        <dbReference type="EMBL" id="OMJ68678.1"/>
    </source>
</evidence>
<dbReference type="Pfam" id="PF00022">
    <property type="entry name" value="Actin"/>
    <property type="match status" value="2"/>
</dbReference>
<dbReference type="SMART" id="SM00268">
    <property type="entry name" value="ACTIN"/>
    <property type="match status" value="1"/>
</dbReference>
<evidence type="ECO:0000313" key="10">
    <source>
        <dbReference type="Proteomes" id="UP000187209"/>
    </source>
</evidence>
<evidence type="ECO:0000256" key="5">
    <source>
        <dbReference type="ARBA" id="ARBA00049360"/>
    </source>
</evidence>
<accession>A0A1R2AVZ2</accession>
<evidence type="ECO:0000256" key="3">
    <source>
        <dbReference type="ARBA" id="ARBA00023163"/>
    </source>
</evidence>
<keyword evidence="10" id="KW-1185">Reference proteome</keyword>
<comment type="catalytic activity">
    <reaction evidence="5">
        <text>ATP + H2O = ADP + phosphate + H(+)</text>
        <dbReference type="Rhea" id="RHEA:13065"/>
        <dbReference type="ChEBI" id="CHEBI:15377"/>
        <dbReference type="ChEBI" id="CHEBI:15378"/>
        <dbReference type="ChEBI" id="CHEBI:30616"/>
        <dbReference type="ChEBI" id="CHEBI:43474"/>
        <dbReference type="ChEBI" id="CHEBI:456216"/>
    </reaction>
</comment>
<dbReference type="InterPro" id="IPR043129">
    <property type="entry name" value="ATPase_NBD"/>
</dbReference>
<comment type="subcellular location">
    <subcellularLocation>
        <location evidence="1">Nucleus</location>
    </subcellularLocation>
</comment>
<protein>
    <recommendedName>
        <fullName evidence="11">Actin-related protein 5</fullName>
    </recommendedName>
</protein>
<evidence type="ECO:0000256" key="4">
    <source>
        <dbReference type="ARBA" id="ARBA00023242"/>
    </source>
</evidence>
<comment type="caution">
    <text evidence="9">The sequence shown here is derived from an EMBL/GenBank/DDBJ whole genome shotgun (WGS) entry which is preliminary data.</text>
</comment>
<dbReference type="GO" id="GO:0005634">
    <property type="term" value="C:nucleus"/>
    <property type="evidence" value="ECO:0007669"/>
    <property type="project" value="UniProtKB-SubCell"/>
</dbReference>
<proteinExistence type="inferred from homology"/>
<dbReference type="SUPFAM" id="SSF53067">
    <property type="entry name" value="Actin-like ATPase domain"/>
    <property type="match status" value="2"/>
</dbReference>
<keyword evidence="7" id="KW-0175">Coiled coil</keyword>
<evidence type="ECO:0000256" key="7">
    <source>
        <dbReference type="SAM" id="Coils"/>
    </source>
</evidence>
<dbReference type="AlphaFoldDB" id="A0A1R2AVZ2"/>